<feature type="region of interest" description="Disordered" evidence="1">
    <location>
        <begin position="276"/>
        <end position="308"/>
    </location>
</feature>
<feature type="transmembrane region" description="Helical" evidence="2">
    <location>
        <begin position="123"/>
        <end position="142"/>
    </location>
</feature>
<proteinExistence type="predicted"/>
<feature type="transmembrane region" description="Helical" evidence="2">
    <location>
        <begin position="190"/>
        <end position="208"/>
    </location>
</feature>
<evidence type="ECO:0000313" key="4">
    <source>
        <dbReference type="Proteomes" id="UP000615446"/>
    </source>
</evidence>
<feature type="transmembrane region" description="Helical" evidence="2">
    <location>
        <begin position="220"/>
        <end position="242"/>
    </location>
</feature>
<keyword evidence="2" id="KW-0472">Membrane</keyword>
<accession>A0A8H3L1R7</accession>
<dbReference type="EMBL" id="BLAL01000030">
    <property type="protein sequence ID" value="GES77327.1"/>
    <property type="molecule type" value="Genomic_DNA"/>
</dbReference>
<feature type="transmembrane region" description="Helical" evidence="2">
    <location>
        <begin position="17"/>
        <end position="33"/>
    </location>
</feature>
<feature type="transmembrane region" description="Helical" evidence="2">
    <location>
        <begin position="248"/>
        <end position="268"/>
    </location>
</feature>
<protein>
    <submittedName>
        <fullName evidence="3">Uncharacterized protein</fullName>
    </submittedName>
</protein>
<evidence type="ECO:0000256" key="1">
    <source>
        <dbReference type="SAM" id="MobiDB-lite"/>
    </source>
</evidence>
<keyword evidence="2" id="KW-0812">Transmembrane</keyword>
<feature type="transmembrane region" description="Helical" evidence="2">
    <location>
        <begin position="86"/>
        <end position="111"/>
    </location>
</feature>
<keyword evidence="2" id="KW-1133">Transmembrane helix</keyword>
<dbReference type="Proteomes" id="UP000615446">
    <property type="component" value="Unassembled WGS sequence"/>
</dbReference>
<dbReference type="OrthoDB" id="10363269at2759"/>
<evidence type="ECO:0000313" key="3">
    <source>
        <dbReference type="EMBL" id="GES77327.1"/>
    </source>
</evidence>
<reference evidence="3" key="1">
    <citation type="submission" date="2019-10" db="EMBL/GenBank/DDBJ databases">
        <title>Conservation and host-specific expression of non-tandemly repeated heterogenous ribosome RNA gene in arbuscular mycorrhizal fungi.</title>
        <authorList>
            <person name="Maeda T."/>
            <person name="Kobayashi Y."/>
            <person name="Nakagawa T."/>
            <person name="Ezawa T."/>
            <person name="Yamaguchi K."/>
            <person name="Bino T."/>
            <person name="Nishimoto Y."/>
            <person name="Shigenobu S."/>
            <person name="Kawaguchi M."/>
        </authorList>
    </citation>
    <scope>NUCLEOTIDE SEQUENCE</scope>
    <source>
        <strain evidence="3">HR1</strain>
    </source>
</reference>
<comment type="caution">
    <text evidence="3">The sequence shown here is derived from an EMBL/GenBank/DDBJ whole genome shotgun (WGS) entry which is preliminary data.</text>
</comment>
<name>A0A8H3L1R7_9GLOM</name>
<feature type="transmembrane region" description="Helical" evidence="2">
    <location>
        <begin position="45"/>
        <end position="65"/>
    </location>
</feature>
<feature type="compositionally biased region" description="Acidic residues" evidence="1">
    <location>
        <begin position="276"/>
        <end position="299"/>
    </location>
</feature>
<feature type="transmembrane region" description="Helical" evidence="2">
    <location>
        <begin position="163"/>
        <end position="184"/>
    </location>
</feature>
<sequence length="357" mass="42523">METSQRFQLLSIGKNKFLVKILIYFYIFTSVNVRADDVYNPNQDAFDFVITTFIPFMTLYGLYLIKRQKTKENENIKITKFSKFLIYFEGFLTDIGIIIACFVVPLIGFYFAELPINNYHVFIYGNCSSLLACVFLIIYFWLTDIFAHKCFRHLRDGGHILQYNLLMTVPFASMDIFYIIFAFSVNYLNIKIIVLTYYGISLICKSIIKIKLGDDRIKFLKYVTLLSLLAYLIFTSYLSGVFLSTNFYQTKIIFLIETFVIFRIIYYFDNEEKEEDIEDNKEEDEDEREDDKDLDEDEEKGNTNNKDEKRHLTHGYINYLMTFKREDERRKYKLRPTLFIWIACVILPFVIFLPILF</sequence>
<gene>
    <name evidence="3" type="ORF">RCL2_000471000</name>
</gene>
<organism evidence="3 4">
    <name type="scientific">Rhizophagus clarus</name>
    <dbReference type="NCBI Taxonomy" id="94130"/>
    <lineage>
        <taxon>Eukaryota</taxon>
        <taxon>Fungi</taxon>
        <taxon>Fungi incertae sedis</taxon>
        <taxon>Mucoromycota</taxon>
        <taxon>Glomeromycotina</taxon>
        <taxon>Glomeromycetes</taxon>
        <taxon>Glomerales</taxon>
        <taxon>Glomeraceae</taxon>
        <taxon>Rhizophagus</taxon>
    </lineage>
</organism>
<feature type="transmembrane region" description="Helical" evidence="2">
    <location>
        <begin position="338"/>
        <end position="356"/>
    </location>
</feature>
<evidence type="ECO:0000256" key="2">
    <source>
        <dbReference type="SAM" id="Phobius"/>
    </source>
</evidence>
<dbReference type="AlphaFoldDB" id="A0A8H3L1R7"/>